<keyword evidence="2" id="KW-1185">Reference proteome</keyword>
<evidence type="ECO:0008006" key="3">
    <source>
        <dbReference type="Google" id="ProtNLM"/>
    </source>
</evidence>
<reference evidence="1" key="1">
    <citation type="submission" date="2022-03" db="EMBL/GenBank/DDBJ databases">
        <title>The complete genome sequence of a Methyloterrigena soli.</title>
        <authorList>
            <person name="Zi Z."/>
        </authorList>
    </citation>
    <scope>NUCLEOTIDE SEQUENCE</scope>
    <source>
        <strain evidence="1">M48</strain>
    </source>
</reference>
<dbReference type="AlphaFoldDB" id="A0AA41QR87"/>
<gene>
    <name evidence="1" type="ORF">ML536_19875</name>
</gene>
<proteinExistence type="predicted"/>
<evidence type="ECO:0000313" key="1">
    <source>
        <dbReference type="EMBL" id="MCI0129098.1"/>
    </source>
</evidence>
<comment type="caution">
    <text evidence="1">The sequence shown here is derived from an EMBL/GenBank/DDBJ whole genome shotgun (WGS) entry which is preliminary data.</text>
</comment>
<protein>
    <recommendedName>
        <fullName evidence="3">DUF2163 domain-containing protein</fullName>
    </recommendedName>
</protein>
<dbReference type="Proteomes" id="UP001156140">
    <property type="component" value="Unassembled WGS sequence"/>
</dbReference>
<name>A0AA41QR87_9HYPH</name>
<accession>A0AA41QR87</accession>
<evidence type="ECO:0000313" key="2">
    <source>
        <dbReference type="Proteomes" id="UP001156140"/>
    </source>
</evidence>
<dbReference type="EMBL" id="JALAZD010000004">
    <property type="protein sequence ID" value="MCI0129098.1"/>
    <property type="molecule type" value="Genomic_DNA"/>
</dbReference>
<organism evidence="1 2">
    <name type="scientific">Paradevosia shaoguanensis</name>
    <dbReference type="NCBI Taxonomy" id="1335043"/>
    <lineage>
        <taxon>Bacteria</taxon>
        <taxon>Pseudomonadati</taxon>
        <taxon>Pseudomonadota</taxon>
        <taxon>Alphaproteobacteria</taxon>
        <taxon>Hyphomicrobiales</taxon>
        <taxon>Devosiaceae</taxon>
        <taxon>Paradevosia</taxon>
    </lineage>
</organism>
<sequence>MRTYAPEVGDLLSAGIVDFFDAVTFYFDSGPVSLFIGGVGKFTWEGVTYYGAGQLLSIERSPENQGAASEAVTLRLRETWVPPGTDQPVNIFDDGIRQTIDDEDWRWRVAVLSIFWRNQDGVILEREQWDVRLIDDMPAEADENALPIRVAVLERPEIIQRDIEGKTSNAEFQRQIDPTDRGMEHTATINTQKINFGRRPEGTVT</sequence>
<dbReference type="RefSeq" id="WP_281737064.1">
    <property type="nucleotide sequence ID" value="NZ_JAKETQ010000004.1"/>
</dbReference>